<keyword evidence="1" id="KW-0378">Hydrolase</keyword>
<reference evidence="3 4" key="1">
    <citation type="submission" date="2018-08" db="EMBL/GenBank/DDBJ databases">
        <title>Aphanomyces genome sequencing and annotation.</title>
        <authorList>
            <person name="Minardi D."/>
            <person name="Oidtmann B."/>
            <person name="Van Der Giezen M."/>
            <person name="Studholme D.J."/>
        </authorList>
    </citation>
    <scope>NUCLEOTIDE SEQUENCE [LARGE SCALE GENOMIC DNA]</scope>
    <source>
        <strain evidence="3 4">NJM0002</strain>
    </source>
</reference>
<feature type="non-terminal residue" evidence="3">
    <location>
        <position position="1"/>
    </location>
</feature>
<name>A0A3R6ZGJ0_9STRA</name>
<dbReference type="GO" id="GO:0006508">
    <property type="term" value="P:proteolysis"/>
    <property type="evidence" value="ECO:0007669"/>
    <property type="project" value="InterPro"/>
</dbReference>
<feature type="domain" description="Peptidase A2" evidence="2">
    <location>
        <begin position="36"/>
        <end position="50"/>
    </location>
</feature>
<dbReference type="InterPro" id="IPR021109">
    <property type="entry name" value="Peptidase_aspartic_dom_sf"/>
</dbReference>
<comment type="caution">
    <text evidence="3">The sequence shown here is derived from an EMBL/GenBank/DDBJ whole genome shotgun (WGS) entry which is preliminary data.</text>
</comment>
<dbReference type="EMBL" id="QUSY01004010">
    <property type="protein sequence ID" value="RHY15287.1"/>
    <property type="molecule type" value="Genomic_DNA"/>
</dbReference>
<dbReference type="Proteomes" id="UP000285060">
    <property type="component" value="Unassembled WGS sequence"/>
</dbReference>
<organism evidence="3 4">
    <name type="scientific">Aphanomyces invadans</name>
    <dbReference type="NCBI Taxonomy" id="157072"/>
    <lineage>
        <taxon>Eukaryota</taxon>
        <taxon>Sar</taxon>
        <taxon>Stramenopiles</taxon>
        <taxon>Oomycota</taxon>
        <taxon>Saprolegniomycetes</taxon>
        <taxon>Saprolegniales</taxon>
        <taxon>Verrucalvaceae</taxon>
        <taxon>Aphanomyces</taxon>
    </lineage>
</organism>
<dbReference type="GO" id="GO:0004190">
    <property type="term" value="F:aspartic-type endopeptidase activity"/>
    <property type="evidence" value="ECO:0007669"/>
    <property type="project" value="InterPro"/>
</dbReference>
<dbReference type="SUPFAM" id="SSF50630">
    <property type="entry name" value="Acid proteases"/>
    <property type="match status" value="1"/>
</dbReference>
<dbReference type="AlphaFoldDB" id="A0A3R6ZGJ0"/>
<evidence type="ECO:0000313" key="4">
    <source>
        <dbReference type="Proteomes" id="UP000285060"/>
    </source>
</evidence>
<accession>A0A3R6ZGJ0</accession>
<proteinExistence type="predicted"/>
<protein>
    <recommendedName>
        <fullName evidence="2">Peptidase A2 domain-containing protein</fullName>
    </recommendedName>
</protein>
<dbReference type="PROSITE" id="PS50175">
    <property type="entry name" value="ASP_PROT_RETROV"/>
    <property type="match status" value="1"/>
</dbReference>
<gene>
    <name evidence="3" type="ORF">DYB32_010774</name>
</gene>
<evidence type="ECO:0000256" key="1">
    <source>
        <dbReference type="ARBA" id="ARBA00022801"/>
    </source>
</evidence>
<keyword evidence="4" id="KW-1185">Reference proteome</keyword>
<evidence type="ECO:0000313" key="3">
    <source>
        <dbReference type="EMBL" id="RHY15287.1"/>
    </source>
</evidence>
<sequence length="156" mass="16954">RNDAKRKIIGAAVDPQGALIIDCPRTVACDVNGVTALALLDSGADQSVVSPTFLVRVEYIGNFTLAVRQLDRPIELGGFMEAMKLTVDHEVKLRLTFETAEGTLVLSNLKCWVAAMPLQDGLADVIVSRAITSRLGYCPHLLLAQARRMQSAYDLN</sequence>
<dbReference type="VEuPathDB" id="FungiDB:H310_10006"/>
<evidence type="ECO:0000259" key="2">
    <source>
        <dbReference type="PROSITE" id="PS50175"/>
    </source>
</evidence>
<dbReference type="InterPro" id="IPR001995">
    <property type="entry name" value="Peptidase_A2_cat"/>
</dbReference>